<sequence>MAKKESYVVIGLGKFGMTICRHLAKAGQEVLAIDNDPEVINEAANIVMRAVVANAEDEEALLDLAVGSFDHVYISIGQNIEASIMATLLIKEQGGKDVTCRAENIHHARVLEKIGADHVVRPEHDTAERLIFNQLNRSVLDYVYINDHMMLAEVTIRNPKFINQTLEKLNLRQRFGVNVLAIIEANDEVNEMPQATDIICENDKLTIVGTKESIQRLSDEVDV</sequence>
<dbReference type="SUPFAM" id="SSF116726">
    <property type="entry name" value="TrkA C-terminal domain-like"/>
    <property type="match status" value="1"/>
</dbReference>
<dbReference type="PANTHER" id="PTHR43833:SF7">
    <property type="entry name" value="KTR SYSTEM POTASSIUM UPTAKE PROTEIN C"/>
    <property type="match status" value="1"/>
</dbReference>
<comment type="caution">
    <text evidence="3">The sequence shown here is derived from an EMBL/GenBank/DDBJ whole genome shotgun (WGS) entry which is preliminary data.</text>
</comment>
<dbReference type="GO" id="GO:0008324">
    <property type="term" value="F:monoatomic cation transmembrane transporter activity"/>
    <property type="evidence" value="ECO:0007669"/>
    <property type="project" value="InterPro"/>
</dbReference>
<feature type="domain" description="RCK N-terminal" evidence="1">
    <location>
        <begin position="4"/>
        <end position="120"/>
    </location>
</feature>
<dbReference type="InterPro" id="IPR003148">
    <property type="entry name" value="RCK_N"/>
</dbReference>
<dbReference type="Proteomes" id="UP000051084">
    <property type="component" value="Unassembled WGS sequence"/>
</dbReference>
<dbReference type="STRING" id="417373.GCA_001570685_00767"/>
<keyword evidence="4" id="KW-1185">Reference proteome</keyword>
<dbReference type="InterPro" id="IPR050721">
    <property type="entry name" value="Trk_Ktr_HKT_K-transport"/>
</dbReference>
<dbReference type="Gene3D" id="3.40.50.720">
    <property type="entry name" value="NAD(P)-binding Rossmann-like Domain"/>
    <property type="match status" value="1"/>
</dbReference>
<dbReference type="GO" id="GO:0006813">
    <property type="term" value="P:potassium ion transport"/>
    <property type="evidence" value="ECO:0007669"/>
    <property type="project" value="InterPro"/>
</dbReference>
<accession>A0A0R1UI65</accession>
<reference evidence="3 4" key="1">
    <citation type="journal article" date="2015" name="Genome Announc.">
        <title>Expanding the biotechnology potential of lactobacilli through comparative genomics of 213 strains and associated genera.</title>
        <authorList>
            <person name="Sun Z."/>
            <person name="Harris H.M."/>
            <person name="McCann A."/>
            <person name="Guo C."/>
            <person name="Argimon S."/>
            <person name="Zhang W."/>
            <person name="Yang X."/>
            <person name="Jeffery I.B."/>
            <person name="Cooney J.C."/>
            <person name="Kagawa T.F."/>
            <person name="Liu W."/>
            <person name="Song Y."/>
            <person name="Salvetti E."/>
            <person name="Wrobel A."/>
            <person name="Rasinkangas P."/>
            <person name="Parkhill J."/>
            <person name="Rea M.C."/>
            <person name="O'Sullivan O."/>
            <person name="Ritari J."/>
            <person name="Douillard F.P."/>
            <person name="Paul Ross R."/>
            <person name="Yang R."/>
            <person name="Briner A.E."/>
            <person name="Felis G.E."/>
            <person name="de Vos W.M."/>
            <person name="Barrangou R."/>
            <person name="Klaenhammer T.R."/>
            <person name="Caufield P.W."/>
            <person name="Cui Y."/>
            <person name="Zhang H."/>
            <person name="O'Toole P.W."/>
        </authorList>
    </citation>
    <scope>NUCLEOTIDE SEQUENCE [LARGE SCALE GENOMIC DNA]</scope>
    <source>
        <strain evidence="3 4">DSM 18793</strain>
    </source>
</reference>
<dbReference type="InterPro" id="IPR036721">
    <property type="entry name" value="RCK_C_sf"/>
</dbReference>
<dbReference type="EMBL" id="AZGC01000049">
    <property type="protein sequence ID" value="KRL92973.1"/>
    <property type="molecule type" value="Genomic_DNA"/>
</dbReference>
<feature type="domain" description="RCK C-terminal" evidence="2">
    <location>
        <begin position="137"/>
        <end position="223"/>
    </location>
</feature>
<dbReference type="RefSeq" id="WP_056995731.1">
    <property type="nucleotide sequence ID" value="NZ_AZGC01000049.1"/>
</dbReference>
<dbReference type="OrthoDB" id="9776294at2"/>
<evidence type="ECO:0000313" key="4">
    <source>
        <dbReference type="Proteomes" id="UP000051084"/>
    </source>
</evidence>
<dbReference type="Pfam" id="PF02254">
    <property type="entry name" value="TrkA_N"/>
    <property type="match status" value="1"/>
</dbReference>
<dbReference type="InterPro" id="IPR006037">
    <property type="entry name" value="RCK_C"/>
</dbReference>
<dbReference type="PATRIC" id="fig|1423742.4.peg.83"/>
<proteinExistence type="predicted"/>
<dbReference type="PROSITE" id="PS51201">
    <property type="entry name" value="RCK_N"/>
    <property type="match status" value="1"/>
</dbReference>
<dbReference type="PROSITE" id="PS51202">
    <property type="entry name" value="RCK_C"/>
    <property type="match status" value="1"/>
</dbReference>
<protein>
    <submittedName>
        <fullName evidence="3">Potassium transporter</fullName>
    </submittedName>
</protein>
<dbReference type="PANTHER" id="PTHR43833">
    <property type="entry name" value="POTASSIUM CHANNEL PROTEIN 2-RELATED-RELATED"/>
    <property type="match status" value="1"/>
</dbReference>
<name>A0A0R1UI65_9LACO</name>
<dbReference type="Pfam" id="PF02080">
    <property type="entry name" value="TrkA_C"/>
    <property type="match status" value="1"/>
</dbReference>
<evidence type="ECO:0000259" key="1">
    <source>
        <dbReference type="PROSITE" id="PS51201"/>
    </source>
</evidence>
<dbReference type="AlphaFoldDB" id="A0A0R1UI65"/>
<evidence type="ECO:0000259" key="2">
    <source>
        <dbReference type="PROSITE" id="PS51202"/>
    </source>
</evidence>
<dbReference type="SUPFAM" id="SSF51735">
    <property type="entry name" value="NAD(P)-binding Rossmann-fold domains"/>
    <property type="match status" value="1"/>
</dbReference>
<dbReference type="InterPro" id="IPR036291">
    <property type="entry name" value="NAD(P)-bd_dom_sf"/>
</dbReference>
<dbReference type="Gene3D" id="3.30.70.1450">
    <property type="entry name" value="Regulator of K+ conductance, C-terminal domain"/>
    <property type="match status" value="1"/>
</dbReference>
<organism evidence="3 4">
    <name type="scientific">Limosilactobacillus equigenerosi DSM 18793 = JCM 14505</name>
    <dbReference type="NCBI Taxonomy" id="1423742"/>
    <lineage>
        <taxon>Bacteria</taxon>
        <taxon>Bacillati</taxon>
        <taxon>Bacillota</taxon>
        <taxon>Bacilli</taxon>
        <taxon>Lactobacillales</taxon>
        <taxon>Lactobacillaceae</taxon>
        <taxon>Limosilactobacillus</taxon>
    </lineage>
</organism>
<gene>
    <name evidence="3" type="ORF">FC21_GL000074</name>
</gene>
<evidence type="ECO:0000313" key="3">
    <source>
        <dbReference type="EMBL" id="KRL92973.1"/>
    </source>
</evidence>